<keyword evidence="9 11" id="KW-0472">Membrane</keyword>
<evidence type="ECO:0000256" key="7">
    <source>
        <dbReference type="ARBA" id="ARBA00022989"/>
    </source>
</evidence>
<dbReference type="GO" id="GO:0005886">
    <property type="term" value="C:plasma membrane"/>
    <property type="evidence" value="ECO:0007669"/>
    <property type="project" value="UniProtKB-SubCell"/>
</dbReference>
<protein>
    <recommendedName>
        <fullName evidence="11">Anion exchange protein</fullName>
    </recommendedName>
</protein>
<evidence type="ECO:0000259" key="13">
    <source>
        <dbReference type="Pfam" id="PF00955"/>
    </source>
</evidence>
<dbReference type="PRINTS" id="PR01231">
    <property type="entry name" value="HCO3TRNSPORT"/>
</dbReference>
<dbReference type="Pfam" id="PF07565">
    <property type="entry name" value="Band_3_cyto"/>
    <property type="match status" value="1"/>
</dbReference>
<dbReference type="InterPro" id="IPR016152">
    <property type="entry name" value="PTrfase/Anion_transptr"/>
</dbReference>
<dbReference type="InterPro" id="IPR013769">
    <property type="entry name" value="Band3_cytoplasmic_dom"/>
</dbReference>
<keyword evidence="3 11" id="KW-0813">Transport</keyword>
<evidence type="ECO:0000313" key="15">
    <source>
        <dbReference type="EMBL" id="VVC24955.1"/>
    </source>
</evidence>
<evidence type="ECO:0000256" key="11">
    <source>
        <dbReference type="RuleBase" id="RU362035"/>
    </source>
</evidence>
<dbReference type="Proteomes" id="UP000325440">
    <property type="component" value="Unassembled WGS sequence"/>
</dbReference>
<dbReference type="GO" id="GO:0008509">
    <property type="term" value="F:monoatomic anion transmembrane transporter activity"/>
    <property type="evidence" value="ECO:0007669"/>
    <property type="project" value="InterPro"/>
</dbReference>
<comment type="catalytic activity">
    <reaction evidence="10">
        <text>hydrogencarbonate(in) + chloride(out) = hydrogencarbonate(out) + chloride(in)</text>
        <dbReference type="Rhea" id="RHEA:72363"/>
        <dbReference type="ChEBI" id="CHEBI:17544"/>
        <dbReference type="ChEBI" id="CHEBI:17996"/>
    </reaction>
</comment>
<feature type="region of interest" description="Disordered" evidence="12">
    <location>
        <begin position="1"/>
        <end position="84"/>
    </location>
</feature>
<dbReference type="FunFam" id="3.40.930.10:FF:000020">
    <property type="entry name" value="Anion exchange protein"/>
    <property type="match status" value="1"/>
</dbReference>
<feature type="transmembrane region" description="Helical" evidence="11">
    <location>
        <begin position="782"/>
        <end position="813"/>
    </location>
</feature>
<dbReference type="Gene3D" id="1.10.287.570">
    <property type="entry name" value="Helical hairpin bin"/>
    <property type="match status" value="1"/>
</dbReference>
<evidence type="ECO:0000256" key="1">
    <source>
        <dbReference type="ARBA" id="ARBA00004651"/>
    </source>
</evidence>
<sequence>MSSNEKKYKNQTSTPMDYANSAAENINPTNDVPLRDTDDLDEEMDRVFAGVSSGADPNRFNLSRLAGDRSPRPGDRRFSEDDYTVHRNNSRSLIHIPLKSIPKSIRKQSTTSIKSRDQETEFKKTDDHRDVTDSDSAMSPPTTSQQTSSNSGVLHSMATAAIGPNFGDIESDGSRAEDGLLSSECETPMYEKPQFSHYFRQDSADKHVQFNVDEKNEDSAAYIEHREFGAQEIARQEMKKKKRKHRHHHRHHSRHKHNEREIFIPKDDLQLDENLDEFLQDDLTSHRYDCNKEKRRFSGKNKSSFLVPYAGDIDGTLIAGLPIKVIKKYVDHSPHAVFVQLDELKANGDEREWKETARWIKYEEDVQEGTDRWGRPHVASLSFHSLLNVRRSLESGVILLDLEEKDLPGVIYRVVEQMAVEELINQEDKAAVMRLLLLRHRHVQQDGEKFSRFIRRNTSSYTSLTQFEAEILAKRSASLTYNNLNDDGKLKMKSTVSSHEMHSSPKFGINNNNNNNRSFLDLDKNHINIDMKEETYTSSTEDMVKKAQKESILKRIPIGAEATTVLVGSVDFLKKRTAAFVRLAEGIMIPSLTEVTIPVRFVFILLGPPDPKDIDYHEVGRSMSTLMSNSEFHCKAYKVAERKELIRLLNEFLDSSIVLPPCDWEREELLSLRELKEKSEQIKRRKTRAAAQKEAVALVSTASGKGDDDKDNPLRRTKKPWGGLVKDIQRRLPYYKSDFSEGLNLQCIASAIFIYFAALSAAITFGGLMADKTKNFIGISETLIATSVSGVIFSLFAGQPLVIIGTTGPLLLFDEALYNFCHSNNIEFLPMRVYIGLWLIIIALIVSCVEGSVMVKVFTRFTEEIFASLISLIYIWESLSKCFNVFLKHPLLPFHEYCEEFNINSIAFNSTSNITSLSRSVDQPIIKNQPNTALLCTILALGTFFIAYYLRHFRNSKFLGRNIRRALGDFGVPIAIIAMVAADYFNPTTYTEKLKVPEGLTPSDPQVRGWFISPSGLKFPIEPWVPFIAIVPAILIFILVFMETHISELIIAKKERKLQKGSGFHLDIVLVSVCNLMCGIIGAPWMSAATVRSVAHVSSLTVMSRTHAPGQKPHIIEVKEQRISSLLVSVMVGCSVLMGPLLRLVPMAVLFGVFLYMGISSIDGIQFFERLKLIFMPVKHHSEAPYVRNVQTYKMHLFTGIQLICLCVLWAVKSSSFSLLFPFFLILMIPVRSQLCNKIFTPKELRALDSNEPTSTINDEDEPDFYAESRLPG</sequence>
<dbReference type="Pfam" id="PF00955">
    <property type="entry name" value="HCO3_cotransp"/>
    <property type="match status" value="1"/>
</dbReference>
<gene>
    <name evidence="15" type="ORF">CINCED_3A022414</name>
</gene>
<keyword evidence="7 11" id="KW-1133">Transmembrane helix</keyword>
<feature type="region of interest" description="Disordered" evidence="12">
    <location>
        <begin position="1251"/>
        <end position="1273"/>
    </location>
</feature>
<keyword evidence="8 11" id="KW-0406">Ion transport</keyword>
<comment type="similarity">
    <text evidence="2 11">Belongs to the anion exchanger (TC 2.A.31) family.</text>
</comment>
<accession>A0A5E4M6F0</accession>
<organism evidence="15 16">
    <name type="scientific">Cinara cedri</name>
    <dbReference type="NCBI Taxonomy" id="506608"/>
    <lineage>
        <taxon>Eukaryota</taxon>
        <taxon>Metazoa</taxon>
        <taxon>Ecdysozoa</taxon>
        <taxon>Arthropoda</taxon>
        <taxon>Hexapoda</taxon>
        <taxon>Insecta</taxon>
        <taxon>Pterygota</taxon>
        <taxon>Neoptera</taxon>
        <taxon>Paraneoptera</taxon>
        <taxon>Hemiptera</taxon>
        <taxon>Sternorrhyncha</taxon>
        <taxon>Aphidomorpha</taxon>
        <taxon>Aphidoidea</taxon>
        <taxon>Aphididae</taxon>
        <taxon>Lachninae</taxon>
        <taxon>Cinara</taxon>
    </lineage>
</organism>
<keyword evidence="4" id="KW-1003">Cell membrane</keyword>
<dbReference type="GO" id="GO:0015701">
    <property type="term" value="P:bicarbonate transport"/>
    <property type="evidence" value="ECO:0007669"/>
    <property type="project" value="TreeGrafter"/>
</dbReference>
<dbReference type="GO" id="GO:0016740">
    <property type="term" value="F:transferase activity"/>
    <property type="evidence" value="ECO:0007669"/>
    <property type="project" value="UniProtKB-KW"/>
</dbReference>
<feature type="domain" description="Band 3 cytoplasmic" evidence="14">
    <location>
        <begin position="335"/>
        <end position="665"/>
    </location>
</feature>
<feature type="transmembrane region" description="Helical" evidence="11">
    <location>
        <begin position="748"/>
        <end position="770"/>
    </location>
</feature>
<evidence type="ECO:0000256" key="6">
    <source>
        <dbReference type="ARBA" id="ARBA00022692"/>
    </source>
</evidence>
<dbReference type="InterPro" id="IPR003020">
    <property type="entry name" value="HCO3_transpt_euk"/>
</dbReference>
<dbReference type="SUPFAM" id="SSF55804">
    <property type="entry name" value="Phoshotransferase/anion transport protein"/>
    <property type="match status" value="1"/>
</dbReference>
<feature type="domain" description="Bicarbonate transporter-like transmembrane" evidence="13">
    <location>
        <begin position="720"/>
        <end position="1252"/>
    </location>
</feature>
<dbReference type="AlphaFoldDB" id="A0A5E4M6F0"/>
<evidence type="ECO:0000256" key="8">
    <source>
        <dbReference type="ARBA" id="ARBA00023065"/>
    </source>
</evidence>
<dbReference type="PANTHER" id="PTHR11453:SF47">
    <property type="entry name" value="ANION EXCHANGE PROTEIN"/>
    <property type="match status" value="1"/>
</dbReference>
<evidence type="ECO:0000256" key="9">
    <source>
        <dbReference type="ARBA" id="ARBA00023136"/>
    </source>
</evidence>
<feature type="compositionally biased region" description="Low complexity" evidence="12">
    <location>
        <begin position="139"/>
        <end position="149"/>
    </location>
</feature>
<dbReference type="OrthoDB" id="1735926at2759"/>
<evidence type="ECO:0000256" key="12">
    <source>
        <dbReference type="SAM" id="MobiDB-lite"/>
    </source>
</evidence>
<evidence type="ECO:0000256" key="10">
    <source>
        <dbReference type="ARBA" id="ARBA00049347"/>
    </source>
</evidence>
<dbReference type="InterPro" id="IPR011531">
    <property type="entry name" value="HCO3_transpt-like_TM_dom"/>
</dbReference>
<dbReference type="Gene3D" id="3.40.930.10">
    <property type="entry name" value="Mannitol-specific EII, Chain A"/>
    <property type="match status" value="1"/>
</dbReference>
<feature type="compositionally biased region" description="Basic and acidic residues" evidence="12">
    <location>
        <begin position="66"/>
        <end position="84"/>
    </location>
</feature>
<dbReference type="EMBL" id="CABPRJ010000007">
    <property type="protein sequence ID" value="VVC24955.1"/>
    <property type="molecule type" value="Genomic_DNA"/>
</dbReference>
<evidence type="ECO:0000256" key="4">
    <source>
        <dbReference type="ARBA" id="ARBA00022475"/>
    </source>
</evidence>
<dbReference type="PANTHER" id="PTHR11453">
    <property type="entry name" value="ANION EXCHANGE PROTEIN"/>
    <property type="match status" value="1"/>
</dbReference>
<feature type="transmembrane region" description="Helical" evidence="11">
    <location>
        <begin position="865"/>
        <end position="887"/>
    </location>
</feature>
<feature type="transmembrane region" description="Helical" evidence="11">
    <location>
        <begin position="1201"/>
        <end position="1229"/>
    </location>
</feature>
<feature type="region of interest" description="Disordered" evidence="12">
    <location>
        <begin position="100"/>
        <end position="153"/>
    </location>
</feature>
<dbReference type="FunFam" id="1.10.287.570:FF:000001">
    <property type="entry name" value="Anion exchange protein"/>
    <property type="match status" value="1"/>
</dbReference>
<keyword evidence="5" id="KW-0039">Anion exchange</keyword>
<feature type="transmembrane region" description="Helical" evidence="11">
    <location>
        <begin position="966"/>
        <end position="985"/>
    </location>
</feature>
<evidence type="ECO:0000256" key="2">
    <source>
        <dbReference type="ARBA" id="ARBA00010993"/>
    </source>
</evidence>
<feature type="transmembrane region" description="Helical" evidence="11">
    <location>
        <begin position="1024"/>
        <end position="1042"/>
    </location>
</feature>
<feature type="transmembrane region" description="Helical" evidence="11">
    <location>
        <begin position="1063"/>
        <end position="1086"/>
    </location>
</feature>
<dbReference type="NCBIfam" id="TIGR00834">
    <property type="entry name" value="ae"/>
    <property type="match status" value="1"/>
</dbReference>
<dbReference type="InterPro" id="IPR001717">
    <property type="entry name" value="Anion_exchange"/>
</dbReference>
<evidence type="ECO:0000259" key="14">
    <source>
        <dbReference type="Pfam" id="PF07565"/>
    </source>
</evidence>
<comment type="subcellular location">
    <subcellularLocation>
        <location evidence="1">Cell membrane</location>
        <topology evidence="1">Multi-pass membrane protein</topology>
    </subcellularLocation>
    <subcellularLocation>
        <location evidence="11">Membrane</location>
        <topology evidence="11">Multi-pass membrane protein</topology>
    </subcellularLocation>
</comment>
<feature type="transmembrane region" description="Helical" evidence="11">
    <location>
        <begin position="833"/>
        <end position="853"/>
    </location>
</feature>
<dbReference type="PRINTS" id="PR00165">
    <property type="entry name" value="ANIONEXCHNGR"/>
</dbReference>
<keyword evidence="16" id="KW-1185">Reference proteome</keyword>
<evidence type="ECO:0000256" key="3">
    <source>
        <dbReference type="ARBA" id="ARBA00022448"/>
    </source>
</evidence>
<evidence type="ECO:0000313" key="16">
    <source>
        <dbReference type="Proteomes" id="UP000325440"/>
    </source>
</evidence>
<keyword evidence="6 11" id="KW-0812">Transmembrane</keyword>
<keyword evidence="15" id="KW-0808">Transferase</keyword>
<name>A0A5E4M6F0_9HEMI</name>
<feature type="transmembrane region" description="Helical" evidence="11">
    <location>
        <begin position="1149"/>
        <end position="1168"/>
    </location>
</feature>
<feature type="transmembrane region" description="Helical" evidence="11">
    <location>
        <begin position="932"/>
        <end position="950"/>
    </location>
</feature>
<proteinExistence type="inferred from homology"/>
<evidence type="ECO:0000256" key="5">
    <source>
        <dbReference type="ARBA" id="ARBA00022681"/>
    </source>
</evidence>
<feature type="compositionally biased region" description="Basic and acidic residues" evidence="12">
    <location>
        <begin position="114"/>
        <end position="132"/>
    </location>
</feature>
<dbReference type="GO" id="GO:0051453">
    <property type="term" value="P:regulation of intracellular pH"/>
    <property type="evidence" value="ECO:0007669"/>
    <property type="project" value="TreeGrafter"/>
</dbReference>
<reference evidence="15 16" key="1">
    <citation type="submission" date="2019-08" db="EMBL/GenBank/DDBJ databases">
        <authorList>
            <person name="Alioto T."/>
            <person name="Alioto T."/>
            <person name="Gomez Garrido J."/>
        </authorList>
    </citation>
    <scope>NUCLEOTIDE SEQUENCE [LARGE SCALE GENOMIC DNA]</scope>
</reference>
<dbReference type="GO" id="GO:0005452">
    <property type="term" value="F:solute:inorganic anion antiporter activity"/>
    <property type="evidence" value="ECO:0007669"/>
    <property type="project" value="InterPro"/>
</dbReference>